<comment type="subcellular location">
    <subcellularLocation>
        <location evidence="1">Cytoplasm</location>
    </subcellularLocation>
</comment>
<dbReference type="SUPFAM" id="SSF55681">
    <property type="entry name" value="Class II aaRS and biotin synthetases"/>
    <property type="match status" value="1"/>
</dbReference>
<organism evidence="14 15">
    <name type="scientific">Geodia barretti</name>
    <name type="common">Barrett's horny sponge</name>
    <dbReference type="NCBI Taxonomy" id="519541"/>
    <lineage>
        <taxon>Eukaryota</taxon>
        <taxon>Metazoa</taxon>
        <taxon>Porifera</taxon>
        <taxon>Demospongiae</taxon>
        <taxon>Heteroscleromorpha</taxon>
        <taxon>Tetractinellida</taxon>
        <taxon>Astrophorina</taxon>
        <taxon>Geodiidae</taxon>
        <taxon>Geodia</taxon>
    </lineage>
</organism>
<dbReference type="Pfam" id="PF03129">
    <property type="entry name" value="HGTP_anticodon"/>
    <property type="match status" value="1"/>
</dbReference>
<dbReference type="Proteomes" id="UP001174909">
    <property type="component" value="Unassembled WGS sequence"/>
</dbReference>
<evidence type="ECO:0000256" key="11">
    <source>
        <dbReference type="ARBA" id="ARBA00031612"/>
    </source>
</evidence>
<evidence type="ECO:0000256" key="7">
    <source>
        <dbReference type="ARBA" id="ARBA00022840"/>
    </source>
</evidence>
<accession>A0AA35WCU4</accession>
<dbReference type="InterPro" id="IPR036754">
    <property type="entry name" value="YbaK/aa-tRNA-synt-asso_dom_sf"/>
</dbReference>
<dbReference type="GO" id="GO:0005524">
    <property type="term" value="F:ATP binding"/>
    <property type="evidence" value="ECO:0007669"/>
    <property type="project" value="UniProtKB-KW"/>
</dbReference>
<keyword evidence="7" id="KW-0067">ATP-binding</keyword>
<dbReference type="InterPro" id="IPR004500">
    <property type="entry name" value="Pro-tRNA-synth_IIa_bac-type"/>
</dbReference>
<dbReference type="NCBIfam" id="NF006625">
    <property type="entry name" value="PRK09194.1"/>
    <property type="match status" value="1"/>
</dbReference>
<keyword evidence="9" id="KW-0030">Aminoacyl-tRNA synthetase</keyword>
<keyword evidence="5 14" id="KW-0436">Ligase</keyword>
<comment type="catalytic activity">
    <reaction evidence="12">
        <text>tRNA(Pro) + L-proline + ATP = L-prolyl-tRNA(Pro) + AMP + diphosphate</text>
        <dbReference type="Rhea" id="RHEA:14305"/>
        <dbReference type="Rhea" id="RHEA-COMP:9700"/>
        <dbReference type="Rhea" id="RHEA-COMP:9702"/>
        <dbReference type="ChEBI" id="CHEBI:30616"/>
        <dbReference type="ChEBI" id="CHEBI:33019"/>
        <dbReference type="ChEBI" id="CHEBI:60039"/>
        <dbReference type="ChEBI" id="CHEBI:78442"/>
        <dbReference type="ChEBI" id="CHEBI:78532"/>
        <dbReference type="ChEBI" id="CHEBI:456215"/>
        <dbReference type="EC" id="6.1.1.15"/>
    </reaction>
</comment>
<evidence type="ECO:0000256" key="9">
    <source>
        <dbReference type="ARBA" id="ARBA00023146"/>
    </source>
</evidence>
<dbReference type="CDD" id="cd00779">
    <property type="entry name" value="ProRS_core_prok"/>
    <property type="match status" value="1"/>
</dbReference>
<dbReference type="InterPro" id="IPR044140">
    <property type="entry name" value="ProRS_anticodon_short"/>
</dbReference>
<reference evidence="14" key="1">
    <citation type="submission" date="2023-03" db="EMBL/GenBank/DDBJ databases">
        <authorList>
            <person name="Steffen K."/>
            <person name="Cardenas P."/>
        </authorList>
    </citation>
    <scope>NUCLEOTIDE SEQUENCE</scope>
</reference>
<keyword evidence="4" id="KW-0963">Cytoplasm</keyword>
<evidence type="ECO:0000256" key="10">
    <source>
        <dbReference type="ARBA" id="ARBA00029731"/>
    </source>
</evidence>
<dbReference type="GO" id="GO:0004827">
    <property type="term" value="F:proline-tRNA ligase activity"/>
    <property type="evidence" value="ECO:0007669"/>
    <property type="project" value="UniProtKB-EC"/>
</dbReference>
<dbReference type="InterPro" id="IPR002316">
    <property type="entry name" value="Pro-tRNA-ligase_IIa"/>
</dbReference>
<evidence type="ECO:0000256" key="4">
    <source>
        <dbReference type="ARBA" id="ARBA00022490"/>
    </source>
</evidence>
<dbReference type="GO" id="GO:0002161">
    <property type="term" value="F:aminoacyl-tRNA deacylase activity"/>
    <property type="evidence" value="ECO:0007669"/>
    <property type="project" value="InterPro"/>
</dbReference>
<dbReference type="InterPro" id="IPR007214">
    <property type="entry name" value="YbaK/aa-tRNA-synth-assoc-dom"/>
</dbReference>
<evidence type="ECO:0000256" key="8">
    <source>
        <dbReference type="ARBA" id="ARBA00022917"/>
    </source>
</evidence>
<keyword evidence="8" id="KW-0648">Protein biosynthesis</keyword>
<dbReference type="Pfam" id="PF00587">
    <property type="entry name" value="tRNA-synt_2b"/>
    <property type="match status" value="1"/>
</dbReference>
<evidence type="ECO:0000256" key="6">
    <source>
        <dbReference type="ARBA" id="ARBA00022741"/>
    </source>
</evidence>
<dbReference type="Pfam" id="PF04073">
    <property type="entry name" value="tRNA_edit"/>
    <property type="match status" value="1"/>
</dbReference>
<evidence type="ECO:0000313" key="15">
    <source>
        <dbReference type="Proteomes" id="UP001174909"/>
    </source>
</evidence>
<dbReference type="InterPro" id="IPR006195">
    <property type="entry name" value="aa-tRNA-synth_II"/>
</dbReference>
<dbReference type="EC" id="6.1.1.15" evidence="3"/>
<dbReference type="Gene3D" id="3.40.50.800">
    <property type="entry name" value="Anticodon-binding domain"/>
    <property type="match status" value="1"/>
</dbReference>
<evidence type="ECO:0000256" key="1">
    <source>
        <dbReference type="ARBA" id="ARBA00004496"/>
    </source>
</evidence>
<dbReference type="InterPro" id="IPR045864">
    <property type="entry name" value="aa-tRNA-synth_II/BPL/LPL"/>
</dbReference>
<dbReference type="PRINTS" id="PR01046">
    <property type="entry name" value="TRNASYNTHPRO"/>
</dbReference>
<dbReference type="InterPro" id="IPR050062">
    <property type="entry name" value="Pro-tRNA_synthetase"/>
</dbReference>
<dbReference type="InterPro" id="IPR023717">
    <property type="entry name" value="Pro-tRNA-Synthase_IIa_type1"/>
</dbReference>
<dbReference type="InterPro" id="IPR002314">
    <property type="entry name" value="aa-tRNA-synt_IIb"/>
</dbReference>
<dbReference type="GO" id="GO:0005829">
    <property type="term" value="C:cytosol"/>
    <property type="evidence" value="ECO:0007669"/>
    <property type="project" value="TreeGrafter"/>
</dbReference>
<dbReference type="PROSITE" id="PS50862">
    <property type="entry name" value="AA_TRNA_LIGASE_II"/>
    <property type="match status" value="1"/>
</dbReference>
<keyword evidence="15" id="KW-1185">Reference proteome</keyword>
<dbReference type="GO" id="GO:0006433">
    <property type="term" value="P:prolyl-tRNA aminoacylation"/>
    <property type="evidence" value="ECO:0007669"/>
    <property type="project" value="InterPro"/>
</dbReference>
<sequence>MRASQFYIKTTREAPVEAETISHKYLTRGSFIQQIAAGIFSIMPLGQRSLDKIRTIIREEMNAAGGLEVTMPVVQPRSIWQESGRADTYVPPLAKFLDRREREMVLAPTHEETVSIMGRYGIASYRDMPLILYQIQTKFRDETRSRGGLLRVREFEMKDAYSFDADPAGLDTSYDAMAQAYRNIFSRCGLDAVMVEADSGSIGGKDSAEFALLADSGEDTVLTCDSEECEYGANLEKAEFIKTLNAEEKADEVEKFPTPGLKTIEALAKAEGVSESKTAKAVFYTIDDQVYVVVIRGDYEVNETKVRNLMGGSEPRLATREEVAAAGFVAGSASAVGINSKYVIADESAVENANLLAGANEEGFHLRNVNFGRDWNADHMGDIAAALEGHKCPRCDDGYLKQHRGIEVGHIFKLRTVYSDTMNVKFNDVDGKLQPVFMGCYGIGTGRLLAAAVEANHDDRGMTLPRSIAPFEVVVVAVNMHNNDEVRELAESLYRQLNDVGIETLLDDRVEAPGAKFADADLIGMPVRVVVSPRSIQNGGVEVKHRKAARSDSTIHAADQAISAVQAILNS</sequence>
<dbReference type="SUPFAM" id="SSF55826">
    <property type="entry name" value="YbaK/ProRS associated domain"/>
    <property type="match status" value="1"/>
</dbReference>
<dbReference type="InterPro" id="IPR036621">
    <property type="entry name" value="Anticodon-bd_dom_sf"/>
</dbReference>
<dbReference type="InterPro" id="IPR004154">
    <property type="entry name" value="Anticodon-bd"/>
</dbReference>
<dbReference type="CDD" id="cd00861">
    <property type="entry name" value="ProRS_anticodon_short"/>
    <property type="match status" value="1"/>
</dbReference>
<gene>
    <name evidence="14" type="ORF">GBAR_LOCUS8065</name>
</gene>
<evidence type="ECO:0000256" key="3">
    <source>
        <dbReference type="ARBA" id="ARBA00012831"/>
    </source>
</evidence>
<dbReference type="Gene3D" id="3.30.930.10">
    <property type="entry name" value="Bira Bifunctional Protein, Domain 2"/>
    <property type="match status" value="2"/>
</dbReference>
<keyword evidence="6" id="KW-0547">Nucleotide-binding</keyword>
<proteinExistence type="inferred from homology"/>
<evidence type="ECO:0000313" key="14">
    <source>
        <dbReference type="EMBL" id="CAI8012566.1"/>
    </source>
</evidence>
<dbReference type="NCBIfam" id="TIGR00409">
    <property type="entry name" value="proS_fam_II"/>
    <property type="match status" value="1"/>
</dbReference>
<dbReference type="HAMAP" id="MF_01569">
    <property type="entry name" value="Pro_tRNA_synth_type1"/>
    <property type="match status" value="1"/>
</dbReference>
<dbReference type="PANTHER" id="PTHR42753">
    <property type="entry name" value="MITOCHONDRIAL RIBOSOME PROTEIN L39/PROLYL-TRNA LIGASE FAMILY MEMBER"/>
    <property type="match status" value="1"/>
</dbReference>
<dbReference type="CDD" id="cd04334">
    <property type="entry name" value="ProRS-INS"/>
    <property type="match status" value="1"/>
</dbReference>
<dbReference type="EMBL" id="CASHTH010001195">
    <property type="protein sequence ID" value="CAI8012566.1"/>
    <property type="molecule type" value="Genomic_DNA"/>
</dbReference>
<feature type="domain" description="Aminoacyl-transfer RNA synthetases class-II family profile" evidence="13">
    <location>
        <begin position="52"/>
        <end position="465"/>
    </location>
</feature>
<comment type="subunit">
    <text evidence="2">Homodimer.</text>
</comment>
<dbReference type="SUPFAM" id="SSF52954">
    <property type="entry name" value="Class II aaRS ABD-related"/>
    <property type="match status" value="1"/>
</dbReference>
<evidence type="ECO:0000256" key="12">
    <source>
        <dbReference type="ARBA" id="ARBA00047671"/>
    </source>
</evidence>
<dbReference type="PANTHER" id="PTHR42753:SF2">
    <property type="entry name" value="PROLINE--TRNA LIGASE"/>
    <property type="match status" value="1"/>
</dbReference>
<evidence type="ECO:0000256" key="5">
    <source>
        <dbReference type="ARBA" id="ARBA00022598"/>
    </source>
</evidence>
<evidence type="ECO:0000259" key="13">
    <source>
        <dbReference type="PROSITE" id="PS50862"/>
    </source>
</evidence>
<protein>
    <recommendedName>
        <fullName evidence="3">proline--tRNA ligase</fullName>
        <ecNumber evidence="3">6.1.1.15</ecNumber>
    </recommendedName>
    <alternativeName>
        <fullName evidence="11">PrdX deacylase domain-containing protein 1</fullName>
    </alternativeName>
    <alternativeName>
        <fullName evidence="10">Prolyl-tRNA synthetase</fullName>
    </alternativeName>
</protein>
<name>A0AA35WCU4_GEOBA</name>
<dbReference type="AlphaFoldDB" id="A0AA35WCU4"/>
<comment type="caution">
    <text evidence="14">The sequence shown here is derived from an EMBL/GenBank/DDBJ whole genome shotgun (WGS) entry which is preliminary data.</text>
</comment>
<dbReference type="InterPro" id="IPR033730">
    <property type="entry name" value="ProRS_core_prok"/>
</dbReference>
<evidence type="ECO:0000256" key="2">
    <source>
        <dbReference type="ARBA" id="ARBA00011738"/>
    </source>
</evidence>